<dbReference type="InterPro" id="IPR050583">
    <property type="entry name" value="Mycobacterial_A85_antigen"/>
</dbReference>
<feature type="signal peptide" evidence="1">
    <location>
        <begin position="1"/>
        <end position="20"/>
    </location>
</feature>
<dbReference type="Proteomes" id="UP000433883">
    <property type="component" value="Unassembled WGS sequence"/>
</dbReference>
<keyword evidence="5" id="KW-1185">Reference proteome</keyword>
<evidence type="ECO:0000313" key="4">
    <source>
        <dbReference type="Proteomes" id="UP000433883"/>
    </source>
</evidence>
<protein>
    <submittedName>
        <fullName evidence="2">Uncharacterized protein</fullName>
    </submittedName>
</protein>
<organism evidence="2 4">
    <name type="scientific">Venturia inaequalis</name>
    <name type="common">Apple scab fungus</name>
    <dbReference type="NCBI Taxonomy" id="5025"/>
    <lineage>
        <taxon>Eukaryota</taxon>
        <taxon>Fungi</taxon>
        <taxon>Dikarya</taxon>
        <taxon>Ascomycota</taxon>
        <taxon>Pezizomycotina</taxon>
        <taxon>Dothideomycetes</taxon>
        <taxon>Pleosporomycetidae</taxon>
        <taxon>Venturiales</taxon>
        <taxon>Venturiaceae</taxon>
        <taxon>Venturia</taxon>
    </lineage>
</organism>
<dbReference type="SUPFAM" id="SSF53474">
    <property type="entry name" value="alpha/beta-Hydrolases"/>
    <property type="match status" value="1"/>
</dbReference>
<dbReference type="Proteomes" id="UP000490939">
    <property type="component" value="Unassembled WGS sequence"/>
</dbReference>
<dbReference type="InterPro" id="IPR000801">
    <property type="entry name" value="Esterase-like"/>
</dbReference>
<dbReference type="InterPro" id="IPR029058">
    <property type="entry name" value="AB_hydrolase_fold"/>
</dbReference>
<evidence type="ECO:0000313" key="2">
    <source>
        <dbReference type="EMBL" id="KAE9971141.1"/>
    </source>
</evidence>
<dbReference type="Gene3D" id="3.40.50.1820">
    <property type="entry name" value="alpha/beta hydrolase"/>
    <property type="match status" value="1"/>
</dbReference>
<evidence type="ECO:0000256" key="1">
    <source>
        <dbReference type="SAM" id="SignalP"/>
    </source>
</evidence>
<name>A0A8H3YW09_VENIN</name>
<gene>
    <name evidence="2" type="ORF">BLS_004611</name>
    <name evidence="3" type="ORF">EG327_005303</name>
</gene>
<accession>A0A8H3YW09</accession>
<dbReference type="EMBL" id="WNWQ01000303">
    <property type="protein sequence ID" value="KAE9971141.1"/>
    <property type="molecule type" value="Genomic_DNA"/>
</dbReference>
<dbReference type="AlphaFoldDB" id="A0A8H3YW09"/>
<dbReference type="Pfam" id="PF00756">
    <property type="entry name" value="Esterase"/>
    <property type="match status" value="1"/>
</dbReference>
<evidence type="ECO:0000313" key="5">
    <source>
        <dbReference type="Proteomes" id="UP000490939"/>
    </source>
</evidence>
<proteinExistence type="predicted"/>
<dbReference type="PANTHER" id="PTHR48098">
    <property type="entry name" value="ENTEROCHELIN ESTERASE-RELATED"/>
    <property type="match status" value="1"/>
</dbReference>
<reference evidence="2 4" key="1">
    <citation type="submission" date="2019-11" db="EMBL/GenBank/DDBJ databases">
        <title>Venturia inaequalis Genome Resource.</title>
        <authorList>
            <person name="Lichtner F.J."/>
        </authorList>
    </citation>
    <scope>NUCLEOTIDE SEQUENCE [LARGE SCALE GENOMIC DNA]</scope>
    <source>
        <strain evidence="2">Bline_iso_100314</strain>
        <strain evidence="3 5">DMI_063113</strain>
    </source>
</reference>
<evidence type="ECO:0000313" key="3">
    <source>
        <dbReference type="EMBL" id="KAE9983939.1"/>
    </source>
</evidence>
<dbReference type="EMBL" id="WNWR01000306">
    <property type="protein sequence ID" value="KAE9983939.1"/>
    <property type="molecule type" value="Genomic_DNA"/>
</dbReference>
<feature type="chain" id="PRO_5044691047" evidence="1">
    <location>
        <begin position="21"/>
        <end position="684"/>
    </location>
</feature>
<sequence length="684" mass="74244">MQFLLAFSIFSALLPSTALARPAELDSDVSGLRVKISVADAIWNGSTNGHVQLMFAPAGADPLANIDVTSSPNYFFGQNVFDMKAGDSVLLSGGSNDTTDFGLFGFRTVSLNDVAPGKYSVQAFLNVYEKATRADGSTVNVRFPCGDGALAVGGYGTPITSIVNVTVAGTAQTIDLVFDKITATPASTGKEIGGCQQGNYADTDLFKHVKIRSALLSDWWGRDVYVGASVLLPVGYKASNTTKRYPVIYSQGHWLGGNGAFGYNPLARNNVFTSTWNNGTIPASELGRARKTPDLILVTFRHENAFYDDSYAVNTANLGPWGDAINDELIPHLDKTFNTIAAPYARIQEGGSTGGWESIASVIYRPDLFGACFSSYPDSLDFHRHQDIPLYTNKNAYLRDDGVTPIISIRKLENGAQINLASVAQENHWETTYSSSSRSSGQWDIWNAVFGAQGLNNYPLEPWDKVTGEIYPEAVELWKPFDLANYVTTNWDNTKNLGQVLKNRLHVYVGLQDDYFLNEGVAQFQMRVEEKGGKGWANFTYFEGKGHGGNYNLMDTWQLLEFYLKYVEDHAPGGKTPLSTSVTTPTARGNVFKDVMAHGGRAAALARQASPVVTGTSATTGKWDPGMKLKAQWIVGGKDSGAAFVVKQGEDVSYTGGQKGSLQLAVTGTKRGYTQETRKSNIVS</sequence>
<comment type="caution">
    <text evidence="2">The sequence shown here is derived from an EMBL/GenBank/DDBJ whole genome shotgun (WGS) entry which is preliminary data.</text>
</comment>
<dbReference type="PANTHER" id="PTHR48098:SF3">
    <property type="entry name" value="IRON(III) ENTEROBACTIN ESTERASE"/>
    <property type="match status" value="1"/>
</dbReference>
<keyword evidence="1" id="KW-0732">Signal</keyword>